<reference evidence="2 3" key="1">
    <citation type="submission" date="2010-05" db="EMBL/GenBank/DDBJ databases">
        <title>The Genome Sequence of Thecamonas trahens ATCC 50062.</title>
        <authorList>
            <consortium name="The Broad Institute Genome Sequencing Platform"/>
            <person name="Russ C."/>
            <person name="Cuomo C."/>
            <person name="Shea T."/>
            <person name="Young S.K."/>
            <person name="Zeng Q."/>
            <person name="Koehrsen M."/>
            <person name="Haas B."/>
            <person name="Borodovsky M."/>
            <person name="Guigo R."/>
            <person name="Alvarado L."/>
            <person name="Berlin A."/>
            <person name="Bochicchio J."/>
            <person name="Borenstein D."/>
            <person name="Chapman S."/>
            <person name="Chen Z."/>
            <person name="Freedman E."/>
            <person name="Gellesch M."/>
            <person name="Goldberg J."/>
            <person name="Griggs A."/>
            <person name="Gujja S."/>
            <person name="Heilman E."/>
            <person name="Heiman D."/>
            <person name="Hepburn T."/>
            <person name="Howarth C."/>
            <person name="Jen D."/>
            <person name="Larson L."/>
            <person name="Mehta T."/>
            <person name="Park D."/>
            <person name="Pearson M."/>
            <person name="Roberts A."/>
            <person name="Saif S."/>
            <person name="Shenoy N."/>
            <person name="Sisk P."/>
            <person name="Stolte C."/>
            <person name="Sykes S."/>
            <person name="Thomson T."/>
            <person name="Walk T."/>
            <person name="White J."/>
            <person name="Yandava C."/>
            <person name="Burger G."/>
            <person name="Gray M.W."/>
            <person name="Holland P.W.H."/>
            <person name="King N."/>
            <person name="Lang F.B.F."/>
            <person name="Roger A.J."/>
            <person name="Ruiz-Trillo I."/>
            <person name="Lander E."/>
            <person name="Nusbaum C."/>
        </authorList>
    </citation>
    <scope>NUCLEOTIDE SEQUENCE [LARGE SCALE GENOMIC DNA]</scope>
    <source>
        <strain evidence="2 3">ATCC 50062</strain>
    </source>
</reference>
<dbReference type="RefSeq" id="XP_013756309.1">
    <property type="nucleotide sequence ID" value="XM_013900855.1"/>
</dbReference>
<evidence type="ECO:0000313" key="2">
    <source>
        <dbReference type="EMBL" id="KNC51357.1"/>
    </source>
</evidence>
<accession>A0A0L0DG95</accession>
<feature type="transmembrane region" description="Helical" evidence="1">
    <location>
        <begin position="48"/>
        <end position="67"/>
    </location>
</feature>
<keyword evidence="1" id="KW-0812">Transmembrane</keyword>
<keyword evidence="1" id="KW-1133">Transmembrane helix</keyword>
<keyword evidence="1" id="KW-0472">Membrane</keyword>
<feature type="transmembrane region" description="Helical" evidence="1">
    <location>
        <begin position="20"/>
        <end position="42"/>
    </location>
</feature>
<evidence type="ECO:0000256" key="1">
    <source>
        <dbReference type="SAM" id="Phobius"/>
    </source>
</evidence>
<gene>
    <name evidence="2" type="ORF">AMSG_12070</name>
</gene>
<name>A0A0L0DG95_THETB</name>
<dbReference type="AlphaFoldDB" id="A0A0L0DG95"/>
<proteinExistence type="predicted"/>
<evidence type="ECO:0000313" key="3">
    <source>
        <dbReference type="Proteomes" id="UP000054408"/>
    </source>
</evidence>
<dbReference type="Proteomes" id="UP000054408">
    <property type="component" value="Unassembled WGS sequence"/>
</dbReference>
<protein>
    <submittedName>
        <fullName evidence="2">Uncharacterized protein</fullName>
    </submittedName>
</protein>
<keyword evidence="3" id="KW-1185">Reference proteome</keyword>
<dbReference type="GeneID" id="25569985"/>
<dbReference type="EMBL" id="GL349466">
    <property type="protein sequence ID" value="KNC51357.1"/>
    <property type="molecule type" value="Genomic_DNA"/>
</dbReference>
<sequence>MMMLGLGRRRHGELTTRDWLISGAAGAWGLTFFILAVAYTSAPSGQRHTALGLGIVLLLIAVGRLMAIKIFAALADDTHAAATPPLLANAPARAAPISVAHPEAPPAYTPPPGRVAKFG</sequence>
<organism evidence="2 3">
    <name type="scientific">Thecamonas trahens ATCC 50062</name>
    <dbReference type="NCBI Taxonomy" id="461836"/>
    <lineage>
        <taxon>Eukaryota</taxon>
        <taxon>Apusozoa</taxon>
        <taxon>Apusomonadida</taxon>
        <taxon>Apusomonadidae</taxon>
        <taxon>Thecamonas</taxon>
    </lineage>
</organism>